<proteinExistence type="predicted"/>
<reference evidence="1" key="1">
    <citation type="submission" date="2019-08" db="EMBL/GenBank/DDBJ databases">
        <title>Genome sequence of Clostridiales bacterium MT110.</title>
        <authorList>
            <person name="Cao J."/>
        </authorList>
    </citation>
    <scope>NUCLEOTIDE SEQUENCE</scope>
    <source>
        <strain evidence="1">MT110</strain>
    </source>
</reference>
<dbReference type="Proteomes" id="UP000594014">
    <property type="component" value="Chromosome"/>
</dbReference>
<protein>
    <submittedName>
        <fullName evidence="1">Uncharacterized protein</fullName>
    </submittedName>
</protein>
<accession>A0ACD1ADA9</accession>
<name>A0ACD1ADA9_9FIRM</name>
<gene>
    <name evidence="1" type="ORF">FRZ06_13045</name>
</gene>
<evidence type="ECO:0000313" key="2">
    <source>
        <dbReference type="Proteomes" id="UP000594014"/>
    </source>
</evidence>
<organism evidence="1 2">
    <name type="scientific">Anoxybacterium hadale</name>
    <dbReference type="NCBI Taxonomy" id="3408580"/>
    <lineage>
        <taxon>Bacteria</taxon>
        <taxon>Bacillati</taxon>
        <taxon>Bacillota</taxon>
        <taxon>Clostridia</taxon>
        <taxon>Peptostreptococcales</taxon>
        <taxon>Anaerovoracaceae</taxon>
        <taxon>Anoxybacterium</taxon>
    </lineage>
</organism>
<sequence>MDEFDERRGVILQNNKCTVIAMQEIEQYTFEEVQILINFITLWMKIVYWTRSLIQATIGNSPEQSSIGKELFISLPSEFFKEFNQYYSDQDSQEFLNIITNLINDNWQLTNSYKNKDALSIEINRNQLYQVADRLSEFLARINPYYKQDEIKKLMYGYVELKNNEIKAIATGNYDLETQIFEQIEDQAMLIGTYMAMGTIKKRRDEKAQTAENGQ</sequence>
<keyword evidence="2" id="KW-1185">Reference proteome</keyword>
<evidence type="ECO:0000313" key="1">
    <source>
        <dbReference type="EMBL" id="QOX64198.1"/>
    </source>
</evidence>
<dbReference type="EMBL" id="CP042469">
    <property type="protein sequence ID" value="QOX64198.1"/>
    <property type="molecule type" value="Genomic_DNA"/>
</dbReference>